<dbReference type="EMBL" id="BLKZ01000001">
    <property type="protein sequence ID" value="GFG90814.1"/>
    <property type="molecule type" value="Genomic_DNA"/>
</dbReference>
<dbReference type="InterPro" id="IPR025668">
    <property type="entry name" value="Tnp_DDE_dom"/>
</dbReference>
<dbReference type="InterPro" id="IPR047960">
    <property type="entry name" value="Transpos_IS1380"/>
</dbReference>
<proteinExistence type="predicted"/>
<feature type="domain" description="Transposase DDE" evidence="2">
    <location>
        <begin position="323"/>
        <end position="477"/>
    </location>
</feature>
<dbReference type="AlphaFoldDB" id="A0A7I9YQ62"/>
<feature type="compositionally biased region" description="Basic and acidic residues" evidence="1">
    <location>
        <begin position="230"/>
        <end position="240"/>
    </location>
</feature>
<gene>
    <name evidence="3" type="ORF">MBOU_28560</name>
</gene>
<dbReference type="Pfam" id="PF13701">
    <property type="entry name" value="DDE_Tnp_1_4"/>
    <property type="match status" value="2"/>
</dbReference>
<reference evidence="3 4" key="1">
    <citation type="journal article" date="2019" name="Emerg. Microbes Infect.">
        <title>Comprehensive subspecies identification of 175 nontuberculous mycobacteria species based on 7547 genomic profiles.</title>
        <authorList>
            <person name="Matsumoto Y."/>
            <person name="Kinjo T."/>
            <person name="Motooka D."/>
            <person name="Nabeya D."/>
            <person name="Jung N."/>
            <person name="Uechi K."/>
            <person name="Horii T."/>
            <person name="Iida T."/>
            <person name="Fujita J."/>
            <person name="Nakamura S."/>
        </authorList>
    </citation>
    <scope>NUCLEOTIDE SEQUENCE [LARGE SCALE GENOMIC DNA]</scope>
    <source>
        <strain evidence="3 4">JCM 30725</strain>
    </source>
</reference>
<evidence type="ECO:0000259" key="2">
    <source>
        <dbReference type="Pfam" id="PF13701"/>
    </source>
</evidence>
<evidence type="ECO:0000256" key="1">
    <source>
        <dbReference type="SAM" id="MobiDB-lite"/>
    </source>
</evidence>
<feature type="region of interest" description="Disordered" evidence="1">
    <location>
        <begin position="213"/>
        <end position="240"/>
    </location>
</feature>
<protein>
    <submittedName>
        <fullName evidence="3">IS1380 family transposase</fullName>
    </submittedName>
</protein>
<sequence length="480" mass="51757">MDFSRVQSFQREGTSQVKNIAVGSRVKVSADGYGVVSHAGMAMVRELADRSGLSAQVTAALADTYRGPWVYAPGEVFADLAAAVADGADCIDAVGQLCGDREHVLGAKASTTTMWRLIDERIDASHLPRVRAARAAARAALGRRRRPAPGGWLHIDIDATLVLDHSDNKEKAGRPGKTYGHHPLLAFVDRPEIAGGEALAAYCAPVARAPTPQLTTSVSSAGTGGLPARWRPDPDHRDDPDKPAVLVRCDTAGATHDFADACRAAAWGSPSATRGLAGAGRCGHSQHRAVLVSGDRHRRWYPRGRLGRRGHQPGQPVIVAAGTRLILRKERPHPGAQLRFTDADGMRVTAFITDTPPGVVAGQVAGLELRHRQHARVEDRIRELKATGLRNLPCQAFDANAAWLEIVLAAADLVTWCQLIGFTGHPGLTRAEIATFRYRVLHVAARITRGARRTRLRIDATWRWAAAIATAWQHIRTAFG</sequence>
<dbReference type="Proteomes" id="UP000465360">
    <property type="component" value="Unassembled WGS sequence"/>
</dbReference>
<feature type="domain" description="Transposase DDE" evidence="2">
    <location>
        <begin position="23"/>
        <end position="265"/>
    </location>
</feature>
<evidence type="ECO:0000313" key="3">
    <source>
        <dbReference type="EMBL" id="GFG90814.1"/>
    </source>
</evidence>
<accession>A0A7I9YQ62</accession>
<evidence type="ECO:0000313" key="4">
    <source>
        <dbReference type="Proteomes" id="UP000465360"/>
    </source>
</evidence>
<name>A0A7I9YQ62_MYCBU</name>
<dbReference type="NCBIfam" id="NF033539">
    <property type="entry name" value="transpos_IS1380"/>
    <property type="match status" value="1"/>
</dbReference>
<comment type="caution">
    <text evidence="3">The sequence shown here is derived from an EMBL/GenBank/DDBJ whole genome shotgun (WGS) entry which is preliminary data.</text>
</comment>
<keyword evidence="4" id="KW-1185">Reference proteome</keyword>
<organism evidence="3 4">
    <name type="scientific">Mycobacterium bourgelatii</name>
    <dbReference type="NCBI Taxonomy" id="1273442"/>
    <lineage>
        <taxon>Bacteria</taxon>
        <taxon>Bacillati</taxon>
        <taxon>Actinomycetota</taxon>
        <taxon>Actinomycetes</taxon>
        <taxon>Mycobacteriales</taxon>
        <taxon>Mycobacteriaceae</taxon>
        <taxon>Mycobacterium</taxon>
    </lineage>
</organism>